<evidence type="ECO:0000313" key="2">
    <source>
        <dbReference type="Proteomes" id="UP000236311"/>
    </source>
</evidence>
<name>A0A2K4ZAT4_9FIRM</name>
<keyword evidence="2" id="KW-1185">Reference proteome</keyword>
<dbReference type="EMBL" id="OFSM01000001">
    <property type="protein sequence ID" value="SOY27576.1"/>
    <property type="molecule type" value="Genomic_DNA"/>
</dbReference>
<organism evidence="1 2">
    <name type="scientific">Acetatifactor muris</name>
    <dbReference type="NCBI Taxonomy" id="879566"/>
    <lineage>
        <taxon>Bacteria</taxon>
        <taxon>Bacillati</taxon>
        <taxon>Bacillota</taxon>
        <taxon>Clostridia</taxon>
        <taxon>Lachnospirales</taxon>
        <taxon>Lachnospiraceae</taxon>
        <taxon>Acetatifactor</taxon>
    </lineage>
</organism>
<reference evidence="1 2" key="1">
    <citation type="submission" date="2018-01" db="EMBL/GenBank/DDBJ databases">
        <authorList>
            <person name="Gaut B.S."/>
            <person name="Morton B.R."/>
            <person name="Clegg M.T."/>
            <person name="Duvall M.R."/>
        </authorList>
    </citation>
    <scope>NUCLEOTIDE SEQUENCE [LARGE SCALE GENOMIC DNA]</scope>
    <source>
        <strain evidence="1">GP69</strain>
    </source>
</reference>
<proteinExistence type="predicted"/>
<dbReference type="AlphaFoldDB" id="A0A2K4ZAT4"/>
<accession>A0A2K4ZAT4</accession>
<sequence>MNEEINKSIAGKCRVRLFDNVYEQSALGHGGKSRRVEYIYNVTNSKKLNILSLNFMISHDNICNILNIYLKPIRNCLEIICTVLC</sequence>
<gene>
    <name evidence="1" type="ORF">AMURIS_00280</name>
</gene>
<evidence type="ECO:0000313" key="1">
    <source>
        <dbReference type="EMBL" id="SOY27576.1"/>
    </source>
</evidence>
<dbReference type="RefSeq" id="WP_103237682.1">
    <property type="nucleotide sequence ID" value="NZ_JANJZD010000016.1"/>
</dbReference>
<protein>
    <submittedName>
        <fullName evidence="1">Uncharacterized protein</fullName>
    </submittedName>
</protein>
<dbReference type="Proteomes" id="UP000236311">
    <property type="component" value="Unassembled WGS sequence"/>
</dbReference>